<keyword evidence="5" id="KW-0805">Transcription regulation</keyword>
<accession>A0ABR4C2I3</accession>
<protein>
    <recommendedName>
        <fullName evidence="9">C2H2-type domain-containing protein</fullName>
    </recommendedName>
</protein>
<evidence type="ECO:0000256" key="4">
    <source>
        <dbReference type="ARBA" id="ARBA00022833"/>
    </source>
</evidence>
<evidence type="ECO:0000256" key="2">
    <source>
        <dbReference type="ARBA" id="ARBA00022723"/>
    </source>
</evidence>
<comment type="subcellular location">
    <subcellularLocation>
        <location evidence="1">Nucleus</location>
    </subcellularLocation>
</comment>
<comment type="caution">
    <text evidence="10">The sequence shown here is derived from an EMBL/GenBank/DDBJ whole genome shotgun (WGS) entry which is preliminary data.</text>
</comment>
<dbReference type="PANTHER" id="PTHR46179:SF13">
    <property type="entry name" value="C2H2-TYPE DOMAIN-CONTAINING PROTEIN"/>
    <property type="match status" value="1"/>
</dbReference>
<evidence type="ECO:0000256" key="8">
    <source>
        <dbReference type="PROSITE-ProRule" id="PRU00042"/>
    </source>
</evidence>
<evidence type="ECO:0000256" key="6">
    <source>
        <dbReference type="ARBA" id="ARBA00023163"/>
    </source>
</evidence>
<dbReference type="EMBL" id="JAZHXI010000015">
    <property type="protein sequence ID" value="KAL2063752.1"/>
    <property type="molecule type" value="Genomic_DNA"/>
</dbReference>
<proteinExistence type="predicted"/>
<organism evidence="10 11">
    <name type="scientific">Oculimacula yallundae</name>
    <dbReference type="NCBI Taxonomy" id="86028"/>
    <lineage>
        <taxon>Eukaryota</taxon>
        <taxon>Fungi</taxon>
        <taxon>Dikarya</taxon>
        <taxon>Ascomycota</taxon>
        <taxon>Pezizomycotina</taxon>
        <taxon>Leotiomycetes</taxon>
        <taxon>Helotiales</taxon>
        <taxon>Ploettnerulaceae</taxon>
        <taxon>Oculimacula</taxon>
    </lineage>
</organism>
<dbReference type="SMART" id="SM00355">
    <property type="entry name" value="ZnF_C2H2"/>
    <property type="match status" value="3"/>
</dbReference>
<feature type="domain" description="C2H2-type" evidence="9">
    <location>
        <begin position="139"/>
        <end position="169"/>
    </location>
</feature>
<evidence type="ECO:0000256" key="5">
    <source>
        <dbReference type="ARBA" id="ARBA00023015"/>
    </source>
</evidence>
<gene>
    <name evidence="10" type="ORF">VTL71DRAFT_5557</name>
</gene>
<dbReference type="Gene3D" id="3.30.160.60">
    <property type="entry name" value="Classic Zinc Finger"/>
    <property type="match status" value="1"/>
</dbReference>
<reference evidence="10 11" key="1">
    <citation type="journal article" date="2024" name="Commun. Biol.">
        <title>Comparative genomic analysis of thermophilic fungi reveals convergent evolutionary adaptations and gene losses.</title>
        <authorList>
            <person name="Steindorff A.S."/>
            <person name="Aguilar-Pontes M.V."/>
            <person name="Robinson A.J."/>
            <person name="Andreopoulos B."/>
            <person name="LaButti K."/>
            <person name="Kuo A."/>
            <person name="Mondo S."/>
            <person name="Riley R."/>
            <person name="Otillar R."/>
            <person name="Haridas S."/>
            <person name="Lipzen A."/>
            <person name="Grimwood J."/>
            <person name="Schmutz J."/>
            <person name="Clum A."/>
            <person name="Reid I.D."/>
            <person name="Moisan M.C."/>
            <person name="Butler G."/>
            <person name="Nguyen T.T.M."/>
            <person name="Dewar K."/>
            <person name="Conant G."/>
            <person name="Drula E."/>
            <person name="Henrissat B."/>
            <person name="Hansel C."/>
            <person name="Singer S."/>
            <person name="Hutchinson M.I."/>
            <person name="de Vries R.P."/>
            <person name="Natvig D.O."/>
            <person name="Powell A.J."/>
            <person name="Tsang A."/>
            <person name="Grigoriev I.V."/>
        </authorList>
    </citation>
    <scope>NUCLEOTIDE SEQUENCE [LARGE SCALE GENOMIC DNA]</scope>
    <source>
        <strain evidence="10 11">CBS 494.80</strain>
    </source>
</reference>
<keyword evidence="2" id="KW-0479">Metal-binding</keyword>
<keyword evidence="11" id="KW-1185">Reference proteome</keyword>
<dbReference type="PROSITE" id="PS50157">
    <property type="entry name" value="ZINC_FINGER_C2H2_2"/>
    <property type="match status" value="1"/>
</dbReference>
<dbReference type="Proteomes" id="UP001595075">
    <property type="component" value="Unassembled WGS sequence"/>
</dbReference>
<keyword evidence="3 8" id="KW-0863">Zinc-finger</keyword>
<evidence type="ECO:0000256" key="7">
    <source>
        <dbReference type="ARBA" id="ARBA00023242"/>
    </source>
</evidence>
<evidence type="ECO:0000313" key="11">
    <source>
        <dbReference type="Proteomes" id="UP001595075"/>
    </source>
</evidence>
<dbReference type="InterPro" id="IPR051061">
    <property type="entry name" value="Zinc_finger_trans_reg"/>
</dbReference>
<keyword evidence="4" id="KW-0862">Zinc</keyword>
<keyword evidence="6" id="KW-0804">Transcription</keyword>
<evidence type="ECO:0000256" key="3">
    <source>
        <dbReference type="ARBA" id="ARBA00022771"/>
    </source>
</evidence>
<evidence type="ECO:0000313" key="10">
    <source>
        <dbReference type="EMBL" id="KAL2063752.1"/>
    </source>
</evidence>
<dbReference type="PANTHER" id="PTHR46179">
    <property type="entry name" value="ZINC FINGER PROTEIN"/>
    <property type="match status" value="1"/>
</dbReference>
<dbReference type="InterPro" id="IPR013087">
    <property type="entry name" value="Znf_C2H2_type"/>
</dbReference>
<evidence type="ECO:0000259" key="9">
    <source>
        <dbReference type="PROSITE" id="PS50157"/>
    </source>
</evidence>
<keyword evidence="7" id="KW-0539">Nucleus</keyword>
<dbReference type="PROSITE" id="PS00028">
    <property type="entry name" value="ZINC_FINGER_C2H2_1"/>
    <property type="match status" value="1"/>
</dbReference>
<name>A0ABR4C2I3_9HELO</name>
<sequence length="403" mass="45845">MDPAFPGGFQGDFQDFEYGGWAGMQSMLPEEEISWSSWLHDDPPGLGVIDDWRQSQRATADRISEADQICSSFAQAAILEKPRLNLKETSTIKDHVTDGDINYMDLNKTGTVALLPVQRSPLSVKHKRGKVVKLPKLRIQCPHPGCKLTFPRKYELRRHQDGVHYSKLSLHCFVHGCDRIAKPFPRKDKFHEHLRKQHSGATEFRCVFEGCDSGPWSRDELVQHCQVQHSLVTCVSEQAKISLAWLALRAMPLSDGSKRYENQDCCPLAFLGCKFTSADNYKLTNHLEYHELIDRSKGFEALESINKEQWLRGNRYSNGLATCPVCRTQVCGPEGTIAQFANHLELHTREERGLHGTELAEIFRPFLTNMIKWNWLCCTSSTSFRTMIRAELEEAGAIPRIEA</sequence>
<evidence type="ECO:0000256" key="1">
    <source>
        <dbReference type="ARBA" id="ARBA00004123"/>
    </source>
</evidence>